<protein>
    <submittedName>
        <fullName evidence="1">Uncharacterized protein</fullName>
    </submittedName>
</protein>
<evidence type="ECO:0000313" key="2">
    <source>
        <dbReference type="Proteomes" id="UP000800235"/>
    </source>
</evidence>
<dbReference type="EMBL" id="MU007047">
    <property type="protein sequence ID" value="KAF2429370.1"/>
    <property type="molecule type" value="Genomic_DNA"/>
</dbReference>
<proteinExistence type="predicted"/>
<dbReference type="Proteomes" id="UP000800235">
    <property type="component" value="Unassembled WGS sequence"/>
</dbReference>
<evidence type="ECO:0000313" key="1">
    <source>
        <dbReference type="EMBL" id="KAF2429370.1"/>
    </source>
</evidence>
<name>A0A9P4NNY4_9PEZI</name>
<dbReference type="AlphaFoldDB" id="A0A9P4NNY4"/>
<reference evidence="1" key="1">
    <citation type="journal article" date="2020" name="Stud. Mycol.">
        <title>101 Dothideomycetes genomes: a test case for predicting lifestyles and emergence of pathogens.</title>
        <authorList>
            <person name="Haridas S."/>
            <person name="Albert R."/>
            <person name="Binder M."/>
            <person name="Bloem J."/>
            <person name="Labutti K."/>
            <person name="Salamov A."/>
            <person name="Andreopoulos B."/>
            <person name="Baker S."/>
            <person name="Barry K."/>
            <person name="Bills G."/>
            <person name="Bluhm B."/>
            <person name="Cannon C."/>
            <person name="Castanera R."/>
            <person name="Culley D."/>
            <person name="Daum C."/>
            <person name="Ezra D."/>
            <person name="Gonzalez J."/>
            <person name="Henrissat B."/>
            <person name="Kuo A."/>
            <person name="Liang C."/>
            <person name="Lipzen A."/>
            <person name="Lutzoni F."/>
            <person name="Magnuson J."/>
            <person name="Mondo S."/>
            <person name="Nolan M."/>
            <person name="Ohm R."/>
            <person name="Pangilinan J."/>
            <person name="Park H.-J."/>
            <person name="Ramirez L."/>
            <person name="Alfaro M."/>
            <person name="Sun H."/>
            <person name="Tritt A."/>
            <person name="Yoshinaga Y."/>
            <person name="Zwiers L.-H."/>
            <person name="Turgeon B."/>
            <person name="Goodwin S."/>
            <person name="Spatafora J."/>
            <person name="Crous P."/>
            <person name="Grigoriev I."/>
        </authorList>
    </citation>
    <scope>NUCLEOTIDE SEQUENCE</scope>
    <source>
        <strain evidence="1">CBS 130266</strain>
    </source>
</reference>
<comment type="caution">
    <text evidence="1">The sequence shown here is derived from an EMBL/GenBank/DDBJ whole genome shotgun (WGS) entry which is preliminary data.</text>
</comment>
<accession>A0A9P4NNY4</accession>
<organism evidence="1 2">
    <name type="scientific">Tothia fuscella</name>
    <dbReference type="NCBI Taxonomy" id="1048955"/>
    <lineage>
        <taxon>Eukaryota</taxon>
        <taxon>Fungi</taxon>
        <taxon>Dikarya</taxon>
        <taxon>Ascomycota</taxon>
        <taxon>Pezizomycotina</taxon>
        <taxon>Dothideomycetes</taxon>
        <taxon>Pleosporomycetidae</taxon>
        <taxon>Venturiales</taxon>
        <taxon>Cylindrosympodiaceae</taxon>
        <taxon>Tothia</taxon>
    </lineage>
</organism>
<keyword evidence="2" id="KW-1185">Reference proteome</keyword>
<gene>
    <name evidence="1" type="ORF">EJ08DRAFT_276586</name>
</gene>
<sequence>MASSAFQLLSKPQSSNLHICRSFDLFNFNLSFFSRLTCTYIKIPQLRLYFALKRWDVVLKLGFIFFRVQDTLGGVFFDLISNDGSILSRICPSVKKSSINRYSKIICSRLIICTSTNSKAQSHIMHAIAFECIAQIRCCCSLNFVWMPIV</sequence>